<comment type="caution">
    <text evidence="1">The sequence shown here is derived from an EMBL/GenBank/DDBJ whole genome shotgun (WGS) entry which is preliminary data.</text>
</comment>
<protein>
    <submittedName>
        <fullName evidence="1">DNA polymerase IV</fullName>
    </submittedName>
</protein>
<proteinExistence type="predicted"/>
<accession>A0ACB5R9Y3</accession>
<dbReference type="Proteomes" id="UP001058074">
    <property type="component" value="Unassembled WGS sequence"/>
</dbReference>
<evidence type="ECO:0000313" key="1">
    <source>
        <dbReference type="EMBL" id="GKX65852.1"/>
    </source>
</evidence>
<evidence type="ECO:0000313" key="2">
    <source>
        <dbReference type="Proteomes" id="UP001058074"/>
    </source>
</evidence>
<dbReference type="EMBL" id="BROD01000001">
    <property type="protein sequence ID" value="GKX65852.1"/>
    <property type="molecule type" value="Genomic_DNA"/>
</dbReference>
<sequence>MSKCYVEIINTKMLYTEPMFAYNVLYIDSKGMYSMNNFDKLIFHVDVNSAYLSWEATYRVQHGEKVDLREIPSVVGGDEESRQGIVLAKSIPAKKYKIATGESLFLARQKCPELVIAPPRYDLYMQCSNALNEILQQYTPQIQRFSVDESFLDFSNMQHLYPDYMKLAEEIKERIKKELGFTVNIGMSSNKLLAKVASDFEKPDNIHTLFPWEIKDKMWPLPVEDLFMVGGATLPKLNKLNIFTIGELANYDLEVLKSVLKSHGALIWNYANGIDNSEVRKSSHIEMKGIGNSTTIPFDVEDRETAHLVLLSLAEMVGARLRNSQNCCSVISINIRSSNFISYSHQKKLYCPTDCTKKIAEVSYRLFDEKWNGEPVRHIGIQVTQLCTNEFYQCSLFDNGNSEKERALDKTLDKIRSKYGSGALVRSSFLHSGIKSISGGIGEEDYPVMSSLL</sequence>
<organism evidence="1 2">
    <name type="scientific">Inconstantimicrobium mannanitabidum</name>
    <dbReference type="NCBI Taxonomy" id="1604901"/>
    <lineage>
        <taxon>Bacteria</taxon>
        <taxon>Bacillati</taxon>
        <taxon>Bacillota</taxon>
        <taxon>Clostridia</taxon>
        <taxon>Eubacteriales</taxon>
        <taxon>Clostridiaceae</taxon>
        <taxon>Inconstantimicrobium</taxon>
    </lineage>
</organism>
<name>A0ACB5R9Y3_9CLOT</name>
<reference evidence="1" key="1">
    <citation type="journal article" date="2025" name="Int. J. Syst. Evol. Microbiol.">
        <title>Inconstantimicrobium mannanitabidum sp. nov., a novel member of the family Clostridiaceae isolated from anoxic soil under the treatment of reductive soil disinfestation.</title>
        <authorList>
            <person name="Ueki A."/>
            <person name="Tonouchi A."/>
            <person name="Honma S."/>
            <person name="Kaku N."/>
            <person name="Ueki K."/>
        </authorList>
    </citation>
    <scope>NUCLEOTIDE SEQUENCE</scope>
    <source>
        <strain evidence="1">TW13</strain>
    </source>
</reference>
<gene>
    <name evidence="1" type="ORF">rsdtw13_11100</name>
</gene>
<keyword evidence="2" id="KW-1185">Reference proteome</keyword>